<dbReference type="NCBIfam" id="TIGR03317">
    <property type="entry name" value="ygfZ_signature"/>
    <property type="match status" value="1"/>
</dbReference>
<dbReference type="AlphaFoldDB" id="A0A2A2F3L5"/>
<dbReference type="Gene3D" id="2.40.30.160">
    <property type="match status" value="1"/>
</dbReference>
<keyword evidence="1" id="KW-0808">Transferase</keyword>
<dbReference type="PANTHER" id="PTHR22602">
    <property type="entry name" value="TRANSFERASE CAF17, MITOCHONDRIAL-RELATED"/>
    <property type="match status" value="1"/>
</dbReference>
<gene>
    <name evidence="1" type="ORF">CK498_02480</name>
</gene>
<evidence type="ECO:0000313" key="2">
    <source>
        <dbReference type="Proteomes" id="UP000217771"/>
    </source>
</evidence>
<keyword evidence="2" id="KW-1185">Reference proteome</keyword>
<dbReference type="GO" id="GO:0016226">
    <property type="term" value="P:iron-sulfur cluster assembly"/>
    <property type="evidence" value="ECO:0007669"/>
    <property type="project" value="TreeGrafter"/>
</dbReference>
<accession>A0A2A2F3L5</accession>
<dbReference type="EMBL" id="NSKB01000001">
    <property type="protein sequence ID" value="PAU79257.1"/>
    <property type="molecule type" value="Genomic_DNA"/>
</dbReference>
<sequence length="345" mass="37180">MLDWSRHQGAAPCGPQRVTFAPDVANALPPEQTAIAPLVHLGVLEIHGQGAVRFLQGQTSAQAELADGRGAPLTCFCTAKGRMLANAQLLRIDAERLWLIMPVERIAPLQAHLGKFAPFYQVTLSARDDLALVGVMGSDAAALCETESGLTVPHPWQQAGDATVLLLNHPGPVPRRLLIASQEVMTAHWQRLAAKATPVGNAQWCLLDIQAGLAWVGDAHQDAYLPQMFNWEALGGISFKKGCYTGQEVVARAHFRGQVKKRLSRLQCEGDALPTPGDGVEDANGKRQGDVIAAEFDAHGRIELLAVLSTRELAEPLAVAGRHCTRQELPYALERLDPEALFAAS</sequence>
<dbReference type="OrthoDB" id="9796287at2"/>
<dbReference type="InterPro" id="IPR029043">
    <property type="entry name" value="GcvT/YgfZ_C"/>
</dbReference>
<dbReference type="GO" id="GO:0032259">
    <property type="term" value="P:methylation"/>
    <property type="evidence" value="ECO:0007669"/>
    <property type="project" value="UniProtKB-KW"/>
</dbReference>
<dbReference type="RefSeq" id="WP_095619268.1">
    <property type="nucleotide sequence ID" value="NZ_NSKB01000001.1"/>
</dbReference>
<protein>
    <submittedName>
        <fullName evidence="1">Aminomethyltransferase</fullName>
    </submittedName>
</protein>
<dbReference type="Proteomes" id="UP000217771">
    <property type="component" value="Unassembled WGS sequence"/>
</dbReference>
<dbReference type="Gene3D" id="3.30.70.1630">
    <property type="match status" value="1"/>
</dbReference>
<keyword evidence="1" id="KW-0489">Methyltransferase</keyword>
<dbReference type="InterPro" id="IPR045179">
    <property type="entry name" value="YgfZ/GcvT"/>
</dbReference>
<dbReference type="Gene3D" id="3.30.70.1400">
    <property type="entry name" value="Aminomethyltransferase beta-barrel domains"/>
    <property type="match status" value="1"/>
</dbReference>
<reference evidence="1 2" key="1">
    <citation type="submission" date="2017-08" db="EMBL/GenBank/DDBJ databases">
        <title>Halomonas alkalisoli sp. nov., isolated from saline alkaline soil.</title>
        <authorList>
            <person name="Wang D."/>
            <person name="Zhang G."/>
        </authorList>
    </citation>
    <scope>NUCLEOTIDE SEQUENCE [LARGE SCALE GENOMIC DNA]</scope>
    <source>
        <strain evidence="1 2">WRN001</strain>
    </source>
</reference>
<comment type="caution">
    <text evidence="1">The sequence shown here is derived from an EMBL/GenBank/DDBJ whole genome shotgun (WGS) entry which is preliminary data.</text>
</comment>
<dbReference type="PANTHER" id="PTHR22602:SF0">
    <property type="entry name" value="TRANSFERASE CAF17, MITOCHONDRIAL-RELATED"/>
    <property type="match status" value="1"/>
</dbReference>
<dbReference type="InterPro" id="IPR017703">
    <property type="entry name" value="YgfZ/GCV_T_CS"/>
</dbReference>
<organism evidence="1 2">
    <name type="scientific">Halomonas salipaludis</name>
    <dbReference type="NCBI Taxonomy" id="2032625"/>
    <lineage>
        <taxon>Bacteria</taxon>
        <taxon>Pseudomonadati</taxon>
        <taxon>Pseudomonadota</taxon>
        <taxon>Gammaproteobacteria</taxon>
        <taxon>Oceanospirillales</taxon>
        <taxon>Halomonadaceae</taxon>
        <taxon>Halomonas</taxon>
    </lineage>
</organism>
<proteinExistence type="predicted"/>
<dbReference type="SUPFAM" id="SSF101790">
    <property type="entry name" value="Aminomethyltransferase beta-barrel domain"/>
    <property type="match status" value="1"/>
</dbReference>
<dbReference type="GO" id="GO:0008168">
    <property type="term" value="F:methyltransferase activity"/>
    <property type="evidence" value="ECO:0007669"/>
    <property type="project" value="UniProtKB-KW"/>
</dbReference>
<name>A0A2A2F3L5_9GAMM</name>
<evidence type="ECO:0000313" key="1">
    <source>
        <dbReference type="EMBL" id="PAU79257.1"/>
    </source>
</evidence>
<dbReference type="SUPFAM" id="SSF103025">
    <property type="entry name" value="Folate-binding domain"/>
    <property type="match status" value="1"/>
</dbReference>